<evidence type="ECO:0000256" key="4">
    <source>
        <dbReference type="PROSITE-ProRule" id="PRU00175"/>
    </source>
</evidence>
<dbReference type="Gene3D" id="3.30.40.10">
    <property type="entry name" value="Zinc/RING finger domain, C3HC4 (zinc finger)"/>
    <property type="match status" value="1"/>
</dbReference>
<evidence type="ECO:0000313" key="6">
    <source>
        <dbReference type="EMBL" id="GMT05041.1"/>
    </source>
</evidence>
<protein>
    <recommendedName>
        <fullName evidence="5">RING-type domain-containing protein</fullName>
    </recommendedName>
</protein>
<dbReference type="PROSITE" id="PS00518">
    <property type="entry name" value="ZF_RING_1"/>
    <property type="match status" value="1"/>
</dbReference>
<evidence type="ECO:0000313" key="7">
    <source>
        <dbReference type="Proteomes" id="UP001432027"/>
    </source>
</evidence>
<reference evidence="6" key="1">
    <citation type="submission" date="2023-10" db="EMBL/GenBank/DDBJ databases">
        <title>Genome assembly of Pristionchus species.</title>
        <authorList>
            <person name="Yoshida K."/>
            <person name="Sommer R.J."/>
        </authorList>
    </citation>
    <scope>NUCLEOTIDE SEQUENCE</scope>
    <source>
        <strain evidence="6">RS0144</strain>
    </source>
</reference>
<dbReference type="AlphaFoldDB" id="A0AAV5UDJ2"/>
<proteinExistence type="predicted"/>
<keyword evidence="2 4" id="KW-0863">Zinc-finger</keyword>
<sequence>LILSRMADELEGDVMNAPEEDEIEIVWENLVRAGDNAAQMQQLDRRQEELFWNGLFDRMDVERDRLRRIGREIEELGEIFLLPPPPPPFHPPPRMPHPPTRPVIRRRGAVTEGMIREAQNLREMDARNTSYIRYSRDCTVCATKNPHQRAVYSNCGHIVCYPCAVDNARSGATGDKCVFCRSTSAFVKLFEEECGEEE</sequence>
<dbReference type="EMBL" id="BTSX01000006">
    <property type="protein sequence ID" value="GMT05041.1"/>
    <property type="molecule type" value="Genomic_DNA"/>
</dbReference>
<comment type="caution">
    <text evidence="6">The sequence shown here is derived from an EMBL/GenBank/DDBJ whole genome shotgun (WGS) entry which is preliminary data.</text>
</comment>
<feature type="non-terminal residue" evidence="6">
    <location>
        <position position="1"/>
    </location>
</feature>
<evidence type="ECO:0000256" key="1">
    <source>
        <dbReference type="ARBA" id="ARBA00022723"/>
    </source>
</evidence>
<gene>
    <name evidence="6" type="ORF">PENTCL1PPCAC_27215</name>
</gene>
<dbReference type="SUPFAM" id="SSF57850">
    <property type="entry name" value="RING/U-box"/>
    <property type="match status" value="1"/>
</dbReference>
<dbReference type="GO" id="GO:0008270">
    <property type="term" value="F:zinc ion binding"/>
    <property type="evidence" value="ECO:0007669"/>
    <property type="project" value="UniProtKB-KW"/>
</dbReference>
<dbReference type="SMART" id="SM00184">
    <property type="entry name" value="RING"/>
    <property type="match status" value="1"/>
</dbReference>
<dbReference type="PROSITE" id="PS50089">
    <property type="entry name" value="ZF_RING_2"/>
    <property type="match status" value="1"/>
</dbReference>
<dbReference type="PANTHER" id="PTHR16450">
    <property type="entry name" value="RING FINGER PROTEIN 186"/>
    <property type="match status" value="1"/>
</dbReference>
<name>A0AAV5UDJ2_9BILA</name>
<keyword evidence="3" id="KW-0862">Zinc</keyword>
<dbReference type="PANTHER" id="PTHR16450:SF1">
    <property type="entry name" value="PROTEIN CBG12045"/>
    <property type="match status" value="1"/>
</dbReference>
<keyword evidence="7" id="KW-1185">Reference proteome</keyword>
<dbReference type="InterPro" id="IPR001841">
    <property type="entry name" value="Znf_RING"/>
</dbReference>
<evidence type="ECO:0000259" key="5">
    <source>
        <dbReference type="PROSITE" id="PS50089"/>
    </source>
</evidence>
<evidence type="ECO:0000256" key="3">
    <source>
        <dbReference type="ARBA" id="ARBA00022833"/>
    </source>
</evidence>
<evidence type="ECO:0000256" key="2">
    <source>
        <dbReference type="ARBA" id="ARBA00022771"/>
    </source>
</evidence>
<dbReference type="InterPro" id="IPR017907">
    <property type="entry name" value="Znf_RING_CS"/>
</dbReference>
<organism evidence="6 7">
    <name type="scientific">Pristionchus entomophagus</name>
    <dbReference type="NCBI Taxonomy" id="358040"/>
    <lineage>
        <taxon>Eukaryota</taxon>
        <taxon>Metazoa</taxon>
        <taxon>Ecdysozoa</taxon>
        <taxon>Nematoda</taxon>
        <taxon>Chromadorea</taxon>
        <taxon>Rhabditida</taxon>
        <taxon>Rhabditina</taxon>
        <taxon>Diplogasteromorpha</taxon>
        <taxon>Diplogasteroidea</taxon>
        <taxon>Neodiplogasteridae</taxon>
        <taxon>Pristionchus</taxon>
    </lineage>
</organism>
<dbReference type="Proteomes" id="UP001432027">
    <property type="component" value="Unassembled WGS sequence"/>
</dbReference>
<dbReference type="InterPro" id="IPR013083">
    <property type="entry name" value="Znf_RING/FYVE/PHD"/>
</dbReference>
<feature type="domain" description="RING-type" evidence="5">
    <location>
        <begin position="138"/>
        <end position="181"/>
    </location>
</feature>
<accession>A0AAV5UDJ2</accession>
<keyword evidence="1" id="KW-0479">Metal-binding</keyword>